<dbReference type="Proteomes" id="UP001151760">
    <property type="component" value="Unassembled WGS sequence"/>
</dbReference>
<gene>
    <name evidence="2" type="ORF">Tco_1029082</name>
</gene>
<evidence type="ECO:0000256" key="1">
    <source>
        <dbReference type="SAM" id="Phobius"/>
    </source>
</evidence>
<protein>
    <submittedName>
        <fullName evidence="2">Uncharacterized protein</fullName>
    </submittedName>
</protein>
<evidence type="ECO:0000313" key="3">
    <source>
        <dbReference type="Proteomes" id="UP001151760"/>
    </source>
</evidence>
<comment type="caution">
    <text evidence="2">The sequence shown here is derived from an EMBL/GenBank/DDBJ whole genome shotgun (WGS) entry which is preliminary data.</text>
</comment>
<name>A0ABQ5G2F8_9ASTR</name>
<evidence type="ECO:0000313" key="2">
    <source>
        <dbReference type="EMBL" id="GJT69796.1"/>
    </source>
</evidence>
<keyword evidence="1" id="KW-0472">Membrane</keyword>
<keyword evidence="1" id="KW-1133">Transmembrane helix</keyword>
<feature type="transmembrane region" description="Helical" evidence="1">
    <location>
        <begin position="12"/>
        <end position="29"/>
    </location>
</feature>
<keyword evidence="1" id="KW-0812">Transmembrane</keyword>
<reference evidence="2" key="2">
    <citation type="submission" date="2022-01" db="EMBL/GenBank/DDBJ databases">
        <authorList>
            <person name="Yamashiro T."/>
            <person name="Shiraishi A."/>
            <person name="Satake H."/>
            <person name="Nakayama K."/>
        </authorList>
    </citation>
    <scope>NUCLEOTIDE SEQUENCE</scope>
</reference>
<dbReference type="EMBL" id="BQNB010018021">
    <property type="protein sequence ID" value="GJT69796.1"/>
    <property type="molecule type" value="Genomic_DNA"/>
</dbReference>
<proteinExistence type="predicted"/>
<keyword evidence="3" id="KW-1185">Reference proteome</keyword>
<sequence length="87" mass="9073">MASNFLSCLNAINRVIFITVSIVVCSGTAGESSVAGTSGVSDIVGVTVIAIVHIVLLKIGGRSLEPAAIMCYAFDCQLSKLHWCELS</sequence>
<accession>A0ABQ5G2F8</accession>
<organism evidence="2 3">
    <name type="scientific">Tanacetum coccineum</name>
    <dbReference type="NCBI Taxonomy" id="301880"/>
    <lineage>
        <taxon>Eukaryota</taxon>
        <taxon>Viridiplantae</taxon>
        <taxon>Streptophyta</taxon>
        <taxon>Embryophyta</taxon>
        <taxon>Tracheophyta</taxon>
        <taxon>Spermatophyta</taxon>
        <taxon>Magnoliopsida</taxon>
        <taxon>eudicotyledons</taxon>
        <taxon>Gunneridae</taxon>
        <taxon>Pentapetalae</taxon>
        <taxon>asterids</taxon>
        <taxon>campanulids</taxon>
        <taxon>Asterales</taxon>
        <taxon>Asteraceae</taxon>
        <taxon>Asteroideae</taxon>
        <taxon>Anthemideae</taxon>
        <taxon>Anthemidinae</taxon>
        <taxon>Tanacetum</taxon>
    </lineage>
</organism>
<reference evidence="2" key="1">
    <citation type="journal article" date="2022" name="Int. J. Mol. Sci.">
        <title>Draft Genome of Tanacetum Coccineum: Genomic Comparison of Closely Related Tanacetum-Family Plants.</title>
        <authorList>
            <person name="Yamashiro T."/>
            <person name="Shiraishi A."/>
            <person name="Nakayama K."/>
            <person name="Satake H."/>
        </authorList>
    </citation>
    <scope>NUCLEOTIDE SEQUENCE</scope>
</reference>
<feature type="transmembrane region" description="Helical" evidence="1">
    <location>
        <begin position="35"/>
        <end position="57"/>
    </location>
</feature>